<proteinExistence type="predicted"/>
<evidence type="ECO:0008006" key="3">
    <source>
        <dbReference type="Google" id="ProtNLM"/>
    </source>
</evidence>
<dbReference type="PANTHER" id="PTHR47723:SF19">
    <property type="entry name" value="POLYNUCLEOTIDYL TRANSFERASE, RIBONUCLEASE H-LIKE SUPERFAMILY PROTEIN"/>
    <property type="match status" value="1"/>
</dbReference>
<evidence type="ECO:0000313" key="2">
    <source>
        <dbReference type="Proteomes" id="UP001418222"/>
    </source>
</evidence>
<protein>
    <recommendedName>
        <fullName evidence="3">RNase H type-1 domain-containing protein</fullName>
    </recommendedName>
</protein>
<keyword evidence="2" id="KW-1185">Reference proteome</keyword>
<accession>A0AAP0B4R1</accession>
<reference evidence="1 2" key="1">
    <citation type="journal article" date="2022" name="Nat. Plants">
        <title>Genomes of leafy and leafless Platanthera orchids illuminate the evolution of mycoheterotrophy.</title>
        <authorList>
            <person name="Li M.H."/>
            <person name="Liu K.W."/>
            <person name="Li Z."/>
            <person name="Lu H.C."/>
            <person name="Ye Q.L."/>
            <person name="Zhang D."/>
            <person name="Wang J.Y."/>
            <person name="Li Y.F."/>
            <person name="Zhong Z.M."/>
            <person name="Liu X."/>
            <person name="Yu X."/>
            <person name="Liu D.K."/>
            <person name="Tu X.D."/>
            <person name="Liu B."/>
            <person name="Hao Y."/>
            <person name="Liao X.Y."/>
            <person name="Jiang Y.T."/>
            <person name="Sun W.H."/>
            <person name="Chen J."/>
            <person name="Chen Y.Q."/>
            <person name="Ai Y."/>
            <person name="Zhai J.W."/>
            <person name="Wu S.S."/>
            <person name="Zhou Z."/>
            <person name="Hsiao Y.Y."/>
            <person name="Wu W.L."/>
            <person name="Chen Y.Y."/>
            <person name="Lin Y.F."/>
            <person name="Hsu J.L."/>
            <person name="Li C.Y."/>
            <person name="Wang Z.W."/>
            <person name="Zhao X."/>
            <person name="Zhong W.Y."/>
            <person name="Ma X.K."/>
            <person name="Ma L."/>
            <person name="Huang J."/>
            <person name="Chen G.Z."/>
            <person name="Huang M.Z."/>
            <person name="Huang L."/>
            <person name="Peng D.H."/>
            <person name="Luo Y.B."/>
            <person name="Zou S.Q."/>
            <person name="Chen S.P."/>
            <person name="Lan S."/>
            <person name="Tsai W.C."/>
            <person name="Van de Peer Y."/>
            <person name="Liu Z.J."/>
        </authorList>
    </citation>
    <scope>NUCLEOTIDE SEQUENCE [LARGE SCALE GENOMIC DNA]</scope>
    <source>
        <strain evidence="1">Lor287</strain>
    </source>
</reference>
<dbReference type="InterPro" id="IPR053151">
    <property type="entry name" value="RNase_H-like"/>
</dbReference>
<evidence type="ECO:0000313" key="1">
    <source>
        <dbReference type="EMBL" id="KAK8928254.1"/>
    </source>
</evidence>
<dbReference type="Gene3D" id="3.30.420.10">
    <property type="entry name" value="Ribonuclease H-like superfamily/Ribonuclease H"/>
    <property type="match status" value="1"/>
</dbReference>
<dbReference type="Proteomes" id="UP001418222">
    <property type="component" value="Unassembled WGS sequence"/>
</dbReference>
<dbReference type="GO" id="GO:0003676">
    <property type="term" value="F:nucleic acid binding"/>
    <property type="evidence" value="ECO:0007669"/>
    <property type="project" value="InterPro"/>
</dbReference>
<dbReference type="InterPro" id="IPR036397">
    <property type="entry name" value="RNaseH_sf"/>
</dbReference>
<dbReference type="PANTHER" id="PTHR47723">
    <property type="entry name" value="OS05G0353850 PROTEIN"/>
    <property type="match status" value="1"/>
</dbReference>
<name>A0AAP0B4R1_9ASPA</name>
<comment type="caution">
    <text evidence="1">The sequence shown here is derived from an EMBL/GenBank/DDBJ whole genome shotgun (WGS) entry which is preliminary data.</text>
</comment>
<dbReference type="SUPFAM" id="SSF53098">
    <property type="entry name" value="Ribonuclease H-like"/>
    <property type="match status" value="1"/>
</dbReference>
<dbReference type="AlphaFoldDB" id="A0AAP0B4R1"/>
<dbReference type="EMBL" id="JBBWWQ010000015">
    <property type="protein sequence ID" value="KAK8928254.1"/>
    <property type="molecule type" value="Genomic_DNA"/>
</dbReference>
<gene>
    <name evidence="1" type="ORF">KSP39_PZI017972</name>
</gene>
<dbReference type="InterPro" id="IPR012337">
    <property type="entry name" value="RNaseH-like_sf"/>
</dbReference>
<organism evidence="1 2">
    <name type="scientific">Platanthera zijinensis</name>
    <dbReference type="NCBI Taxonomy" id="2320716"/>
    <lineage>
        <taxon>Eukaryota</taxon>
        <taxon>Viridiplantae</taxon>
        <taxon>Streptophyta</taxon>
        <taxon>Embryophyta</taxon>
        <taxon>Tracheophyta</taxon>
        <taxon>Spermatophyta</taxon>
        <taxon>Magnoliopsida</taxon>
        <taxon>Liliopsida</taxon>
        <taxon>Asparagales</taxon>
        <taxon>Orchidaceae</taxon>
        <taxon>Orchidoideae</taxon>
        <taxon>Orchideae</taxon>
        <taxon>Orchidinae</taxon>
        <taxon>Platanthera</taxon>
    </lineage>
</organism>
<sequence length="178" mass="19515">MEESNGNWAASLNLEPIWSPPPLGWLKINFDGSIHPNNIARLGCSIRYQDGGLIIAKGIRTHNRSINMTEVRSALLGITLAKDFANSALGLILEGDSAFAYATLNCILGGLQDGNVEEMLARTMMDCQRIMISLVDRRAYSAANYVANVSCISTFLWERGMPLTQALSFILSKDNMAM</sequence>